<comment type="catalytic activity">
    <reaction evidence="15 16">
        <text>a ubiquinone + NADH + 5 H(+)(in) = a ubiquinol + NAD(+) + 4 H(+)(out)</text>
        <dbReference type="Rhea" id="RHEA:29091"/>
        <dbReference type="Rhea" id="RHEA-COMP:9565"/>
        <dbReference type="Rhea" id="RHEA-COMP:9566"/>
        <dbReference type="ChEBI" id="CHEBI:15378"/>
        <dbReference type="ChEBI" id="CHEBI:16389"/>
        <dbReference type="ChEBI" id="CHEBI:17976"/>
        <dbReference type="ChEBI" id="CHEBI:57540"/>
        <dbReference type="ChEBI" id="CHEBI:57945"/>
        <dbReference type="EC" id="7.1.1.2"/>
    </reaction>
</comment>
<gene>
    <name evidence="20" type="primary">ND5</name>
</gene>
<keyword evidence="13 16" id="KW-0496">Mitochondrion</keyword>
<reference evidence="20" key="1">
    <citation type="submission" date="2020-12" db="EMBL/GenBank/DDBJ databases">
        <title>Complete mitochondrial genome of Pomadasys kaakan.</title>
        <authorList>
            <person name="Liang R."/>
            <person name="Chen M."/>
            <person name="Liao G."/>
        </authorList>
    </citation>
    <scope>NUCLEOTIDE SEQUENCE</scope>
</reference>
<feature type="transmembrane region" description="Helical" evidence="16">
    <location>
        <begin position="412"/>
        <end position="434"/>
    </location>
</feature>
<evidence type="ECO:0000256" key="10">
    <source>
        <dbReference type="ARBA" id="ARBA00022989"/>
    </source>
</evidence>
<evidence type="ECO:0000259" key="17">
    <source>
        <dbReference type="Pfam" id="PF00361"/>
    </source>
</evidence>
<dbReference type="CTD" id="4540"/>
<dbReference type="InterPro" id="IPR018393">
    <property type="entry name" value="NADHpl_OxRdtase_5_subgr"/>
</dbReference>
<feature type="transmembrane region" description="Helical" evidence="16">
    <location>
        <begin position="6"/>
        <end position="27"/>
    </location>
</feature>
<evidence type="ECO:0000256" key="12">
    <source>
        <dbReference type="ARBA" id="ARBA00023075"/>
    </source>
</evidence>
<dbReference type="PRINTS" id="PR01434">
    <property type="entry name" value="NADHDHGNASE5"/>
</dbReference>
<proteinExistence type="inferred from homology"/>
<dbReference type="GO" id="GO:0005743">
    <property type="term" value="C:mitochondrial inner membrane"/>
    <property type="evidence" value="ECO:0007669"/>
    <property type="project" value="UniProtKB-SubCell"/>
</dbReference>
<geneLocation type="mitochondrion" evidence="20"/>
<feature type="transmembrane region" description="Helical" evidence="16">
    <location>
        <begin position="247"/>
        <end position="267"/>
    </location>
</feature>
<keyword evidence="6 16" id="KW-0812">Transmembrane</keyword>
<feature type="transmembrane region" description="Helical" evidence="16">
    <location>
        <begin position="89"/>
        <end position="110"/>
    </location>
</feature>
<comment type="function">
    <text evidence="16">Core subunit of the mitochondrial membrane respiratory chain NADH dehydrogenase (Complex I) which catalyzes electron transfer from NADH through the respiratory chain, using ubiquinone as an electron acceptor. Essential for the catalytic activity and assembly of complex I.</text>
</comment>
<evidence type="ECO:0000256" key="13">
    <source>
        <dbReference type="ARBA" id="ARBA00023128"/>
    </source>
</evidence>
<feature type="transmembrane region" description="Helical" evidence="16">
    <location>
        <begin position="331"/>
        <end position="356"/>
    </location>
</feature>
<evidence type="ECO:0000256" key="7">
    <source>
        <dbReference type="ARBA" id="ARBA00022792"/>
    </source>
</evidence>
<feature type="transmembrane region" description="Helical" evidence="16">
    <location>
        <begin position="215"/>
        <end position="235"/>
    </location>
</feature>
<dbReference type="PANTHER" id="PTHR42829:SF2">
    <property type="entry name" value="NADH-UBIQUINONE OXIDOREDUCTASE CHAIN 5"/>
    <property type="match status" value="1"/>
</dbReference>
<feature type="transmembrane region" description="Helical" evidence="16">
    <location>
        <begin position="463"/>
        <end position="479"/>
    </location>
</feature>
<dbReference type="NCBIfam" id="TIGR01974">
    <property type="entry name" value="NDH_I_L"/>
    <property type="match status" value="1"/>
</dbReference>
<dbReference type="Pfam" id="PF06455">
    <property type="entry name" value="NADH5_C"/>
    <property type="match status" value="1"/>
</dbReference>
<evidence type="ECO:0000256" key="14">
    <source>
        <dbReference type="ARBA" id="ARBA00023136"/>
    </source>
</evidence>
<keyword evidence="4 16" id="KW-0813">Transport</keyword>
<evidence type="ECO:0000259" key="19">
    <source>
        <dbReference type="Pfam" id="PF06455"/>
    </source>
</evidence>
<organism evidence="20">
    <name type="scientific">Pomadasys kaakan</name>
    <name type="common">javelin grunt</name>
    <dbReference type="NCBI Taxonomy" id="360508"/>
    <lineage>
        <taxon>Eukaryota</taxon>
        <taxon>Metazoa</taxon>
        <taxon>Chordata</taxon>
        <taxon>Craniata</taxon>
        <taxon>Vertebrata</taxon>
        <taxon>Euteleostomi</taxon>
        <taxon>Actinopterygii</taxon>
        <taxon>Neopterygii</taxon>
        <taxon>Teleostei</taxon>
        <taxon>Neoteleostei</taxon>
        <taxon>Acanthomorphata</taxon>
        <taxon>Eupercaria</taxon>
        <taxon>Lutjaniformes</taxon>
        <taxon>Haemulidae</taxon>
        <taxon>Pomadasys</taxon>
    </lineage>
</organism>
<feature type="transmembrane region" description="Helical" evidence="16">
    <location>
        <begin position="177"/>
        <end position="195"/>
    </location>
</feature>
<keyword evidence="10 16" id="KW-1133">Transmembrane helix</keyword>
<feature type="domain" description="NADH:quinone oxidoreductase/Mrp antiporter transmembrane" evidence="17">
    <location>
        <begin position="139"/>
        <end position="422"/>
    </location>
</feature>
<dbReference type="InterPro" id="IPR001516">
    <property type="entry name" value="Proton_antipo_N"/>
</dbReference>
<comment type="subcellular location">
    <subcellularLocation>
        <location evidence="1">Mitochondrion inner membrane</location>
        <topology evidence="1">Multi-pass membrane protein</topology>
    </subcellularLocation>
</comment>
<evidence type="ECO:0000256" key="5">
    <source>
        <dbReference type="ARBA" id="ARBA00022660"/>
    </source>
</evidence>
<keyword evidence="11 16" id="KW-0520">NAD</keyword>
<dbReference type="GO" id="GO:0015990">
    <property type="term" value="P:electron transport coupled proton transport"/>
    <property type="evidence" value="ECO:0007669"/>
    <property type="project" value="TreeGrafter"/>
</dbReference>
<dbReference type="Pfam" id="PF00662">
    <property type="entry name" value="Proton_antipo_N"/>
    <property type="match status" value="1"/>
</dbReference>
<evidence type="ECO:0000256" key="16">
    <source>
        <dbReference type="RuleBase" id="RU003404"/>
    </source>
</evidence>
<keyword evidence="9" id="KW-0249">Electron transport</keyword>
<accession>A0A899IJV9</accession>
<evidence type="ECO:0000256" key="15">
    <source>
        <dbReference type="ARBA" id="ARBA00049551"/>
    </source>
</evidence>
<feature type="domain" description="NADH dehydrogenase subunit 5 C-terminal" evidence="19">
    <location>
        <begin position="428"/>
        <end position="609"/>
    </location>
</feature>
<feature type="transmembrane region" description="Helical" evidence="16">
    <location>
        <begin position="122"/>
        <end position="139"/>
    </location>
</feature>
<evidence type="ECO:0000256" key="8">
    <source>
        <dbReference type="ARBA" id="ARBA00022967"/>
    </source>
</evidence>
<name>A0A899IJV9_9TELE</name>
<feature type="transmembrane region" description="Helical" evidence="16">
    <location>
        <begin position="47"/>
        <end position="69"/>
    </location>
</feature>
<keyword evidence="12 16" id="KW-0830">Ubiquinone</keyword>
<dbReference type="AlphaFoldDB" id="A0A899IJV9"/>
<feature type="transmembrane region" description="Helical" evidence="16">
    <location>
        <begin position="594"/>
        <end position="611"/>
    </location>
</feature>
<evidence type="ECO:0000256" key="3">
    <source>
        <dbReference type="ARBA" id="ARBA00021096"/>
    </source>
</evidence>
<feature type="transmembrane region" description="Helical" evidence="16">
    <location>
        <begin position="145"/>
        <end position="165"/>
    </location>
</feature>
<feature type="transmembrane region" description="Helical" evidence="16">
    <location>
        <begin position="368"/>
        <end position="392"/>
    </location>
</feature>
<keyword evidence="7" id="KW-0999">Mitochondrion inner membrane</keyword>
<dbReference type="Pfam" id="PF00361">
    <property type="entry name" value="Proton_antipo_M"/>
    <property type="match status" value="1"/>
</dbReference>
<protein>
    <recommendedName>
        <fullName evidence="3 16">NADH-ubiquinone oxidoreductase chain 5</fullName>
        <ecNumber evidence="2 16">7.1.1.2</ecNumber>
    </recommendedName>
</protein>
<dbReference type="EC" id="7.1.1.2" evidence="2 16"/>
<dbReference type="InterPro" id="IPR001750">
    <property type="entry name" value="ND/Mrp_TM"/>
</dbReference>
<dbReference type="EMBL" id="MW421307">
    <property type="protein sequence ID" value="QSL98417.1"/>
    <property type="molecule type" value="Genomic_DNA"/>
</dbReference>
<dbReference type="GO" id="GO:0042773">
    <property type="term" value="P:ATP synthesis coupled electron transport"/>
    <property type="evidence" value="ECO:0007669"/>
    <property type="project" value="InterPro"/>
</dbReference>
<dbReference type="RefSeq" id="YP_010175299.1">
    <property type="nucleotide sequence ID" value="NC_057968.1"/>
</dbReference>
<evidence type="ECO:0000259" key="18">
    <source>
        <dbReference type="Pfam" id="PF00662"/>
    </source>
</evidence>
<dbReference type="InterPro" id="IPR010934">
    <property type="entry name" value="NADH_DH_su5_C"/>
</dbReference>
<dbReference type="GO" id="GO:0003954">
    <property type="term" value="F:NADH dehydrogenase activity"/>
    <property type="evidence" value="ECO:0007669"/>
    <property type="project" value="TreeGrafter"/>
</dbReference>
<feature type="transmembrane region" description="Helical" evidence="16">
    <location>
        <begin position="279"/>
        <end position="300"/>
    </location>
</feature>
<keyword evidence="8" id="KW-1278">Translocase</keyword>
<evidence type="ECO:0000256" key="2">
    <source>
        <dbReference type="ARBA" id="ARBA00012944"/>
    </source>
</evidence>
<dbReference type="InterPro" id="IPR003945">
    <property type="entry name" value="NU5C-like"/>
</dbReference>
<evidence type="ECO:0000256" key="6">
    <source>
        <dbReference type="ARBA" id="ARBA00022692"/>
    </source>
</evidence>
<sequence>MHPTPLMMTSSLIIIFTLLSYPILTTLTPRSQPSNWALTQVKTAVKLAFFVSLLPLCLFLNEGAETIITNWSWMNTATFDINISFKFDHYSIIFTPIALYVTWSILEFASWYMHADPFMNRFFKYLLIFLIAMIILVTANNMFQIFIGWEGVGIMSFLLIGWWYGRADANTAALQAVLYNRVGDIGLIFAMAWMATNLNSWEMQQIFTASKDMDLTFPLLGLIVAATGKSAQFGLHPWLPSAMEGPTPVSALLHSSTMVVAGIFLLIRMSPLLENNHTALTTCLCLGALTTLFTATCALTQNDIKKIVAFSTSSQLGLMMVTIGLNQPQLAFLHICTHAFFKAMLFLCSGSIIHSLNDEQDIRKMGGMHFLTPFTSSCLTIGSLALTGTPFLAGFFSKDAIIEALNTSYLNAWALVLTLLATSFTAIYSLRVVFFVSMGHPRFNALSPINENNPAVINPIKRLAWGSIIAGLLITSNILPLKTPIMTMPPLLKLAALAVTITGLILALELASLTNKQFKPTPQLAPHHFSNMLGFFPMIIHRLSPKLNLALGQAIATQTIDSTWLEKVGPKAVASLNTPLITTTSNTQRGMIKTYLTLFLVTLALATLMLIS</sequence>
<evidence type="ECO:0000256" key="4">
    <source>
        <dbReference type="ARBA" id="ARBA00022448"/>
    </source>
</evidence>
<evidence type="ECO:0000256" key="9">
    <source>
        <dbReference type="ARBA" id="ARBA00022982"/>
    </source>
</evidence>
<feature type="domain" description="NADH-Ubiquinone oxidoreductase (complex I) chain 5 N-terminal" evidence="18">
    <location>
        <begin position="73"/>
        <end position="123"/>
    </location>
</feature>
<keyword evidence="5" id="KW-0679">Respiratory chain</keyword>
<comment type="similarity">
    <text evidence="16">Belongs to the complex I subunit 5 family.</text>
</comment>
<dbReference type="GO" id="GO:0008137">
    <property type="term" value="F:NADH dehydrogenase (ubiquinone) activity"/>
    <property type="evidence" value="ECO:0007669"/>
    <property type="project" value="UniProtKB-EC"/>
</dbReference>
<keyword evidence="14 16" id="KW-0472">Membrane</keyword>
<dbReference type="GeneID" id="67791338"/>
<evidence type="ECO:0000313" key="20">
    <source>
        <dbReference type="EMBL" id="QSL98417.1"/>
    </source>
</evidence>
<dbReference type="PANTHER" id="PTHR42829">
    <property type="entry name" value="NADH-UBIQUINONE OXIDOREDUCTASE CHAIN 5"/>
    <property type="match status" value="1"/>
</dbReference>
<evidence type="ECO:0000256" key="11">
    <source>
        <dbReference type="ARBA" id="ARBA00023027"/>
    </source>
</evidence>
<feature type="transmembrane region" description="Helical" evidence="16">
    <location>
        <begin position="491"/>
        <end position="511"/>
    </location>
</feature>
<feature type="transmembrane region" description="Helical" evidence="16">
    <location>
        <begin position="307"/>
        <end position="325"/>
    </location>
</feature>
<evidence type="ECO:0000256" key="1">
    <source>
        <dbReference type="ARBA" id="ARBA00004448"/>
    </source>
</evidence>